<dbReference type="GeneID" id="107219426"/>
<evidence type="ECO:0000313" key="2">
    <source>
        <dbReference type="Proteomes" id="UP000829291"/>
    </source>
</evidence>
<gene>
    <name evidence="3" type="primary">LOC107219426</name>
</gene>
<name>A0A6J0BE41_NEOLC</name>
<dbReference type="AlphaFoldDB" id="A0A6J0BE41"/>
<dbReference type="InterPro" id="IPR045163">
    <property type="entry name" value="Focadhesin/RST1"/>
</dbReference>
<feature type="domain" description="DUF3730" evidence="1">
    <location>
        <begin position="461"/>
        <end position="679"/>
    </location>
</feature>
<reference evidence="3" key="1">
    <citation type="submission" date="2025-08" db="UniProtKB">
        <authorList>
            <consortium name="RefSeq"/>
        </authorList>
    </citation>
    <scope>IDENTIFICATION</scope>
    <source>
        <tissue evidence="3">Thorax and Abdomen</tissue>
    </source>
</reference>
<dbReference type="RefSeq" id="XP_015513135.2">
    <property type="nucleotide sequence ID" value="XM_015657649.2"/>
</dbReference>
<sequence>MDEVECKLATNNAILISHAISKIVGLIKDRSDELNGGDVSGVPELATLISKCESSNALISVTACHALTTLVENGVLSIGTTLSRFIALLGSTKNYTAVTAAISNLLLLALKIYDDKNPYMCPFTLKTPQHPLITVLNLNKDIWRDILNQMQFMVNHYEKEIAQNSIELLRPVFLFILCNPTSTLSESCKQQTWHLLIKTNHAVYLQIEALLWLQTSNANSCINTNYRLLELTELALLNKDKKLYVALTLLISSLALELVKHGCDPRANLEILSEIFKDNDNEASSVTIALLAELILICPAVYLNNVIRLCTTIIDTSCSITSMHMLLASLLQWMAYPSLLSCDGLETAKDVINSIKTRKTWSSHTKRLYANKTFSTLKYFDSNVPFYVETCCCVETLCNENMILWLENISKAPQDFKYKLKLFLSGIFLQTESSKVAIKVCQILLGIVKENNSFASHLLSLVLYKLTNSQNYNETKALLFSLPELAIAKENVPLIIHNLETLLGYGKPLKQLAIELYLKTWKNEPRSHRYLQAALVDASKNDHSWETSITCARAMKYICETRPEHGAELVPLLSQILNRCNDLKGSAPSALALKGISALCESGVIDICSTWKILSPKLNKDKRSIVLQSLCELLGDIPSYPRRPSENFDKLVIEVITKLWSYVAASETTEVVTSALRALSAYNLELIPLKSLPENFRKNLKLPDIYCQTPADAARKPELVLPYIPGTCWIQMLENINSSALRAAGDLLISFIKSEVNSFRGNIYSPPQGEPNNFRYLPDKSVIKAIGDYIRLSSVSPKGHREPIIVECLRILSQKYPKPLPPINWVFLQGLLQLNDEAKKYVIALACHQMTISPSAKRFIENYLTTFEAVTQFQEYVLIYANLQDLCKGVPPNILRPVLEKTLNYTLEKALMGNDESVDMYKEIMVCYKHTLKDETIHDANRTLLSIILEGLLDRIEGDSKLFEFYVDTVVELSSKHIERMTSPSVWWEVTGQRLKKAISIRAELTLKKDVELPLAWMNEVIDTAITMPGEQVFVLRTMLYVQSKMRSESSTSKWVLELMGRIQAILADLLLEDNDQRAIFLSDVLFISCICLSGNDCLLTNSESIVLSRGLRVGMFSQAIADLVQNEHWRRFVTQIMEWLHHMRSSILPELYTIAYHNALVSLKHERYFNDAWTKYLSHKPRMHLPL</sequence>
<proteinExistence type="predicted"/>
<dbReference type="PANTHER" id="PTHR16212:SF4">
    <property type="entry name" value="FOCADHESIN"/>
    <property type="match status" value="1"/>
</dbReference>
<dbReference type="OrthoDB" id="6354723at2759"/>
<dbReference type="Proteomes" id="UP000829291">
    <property type="component" value="Chromosome 1"/>
</dbReference>
<dbReference type="PANTHER" id="PTHR16212">
    <property type="entry name" value="FOCADHESIN FAMILY MEMBER"/>
    <property type="match status" value="1"/>
</dbReference>
<protein>
    <submittedName>
        <fullName evidence="3">Focadhesin isoform X1</fullName>
    </submittedName>
</protein>
<dbReference type="Pfam" id="PF12530">
    <property type="entry name" value="DUF3730"/>
    <property type="match status" value="1"/>
</dbReference>
<dbReference type="KEGG" id="nlo:107219426"/>
<evidence type="ECO:0000313" key="3">
    <source>
        <dbReference type="RefSeq" id="XP_015513135.2"/>
    </source>
</evidence>
<dbReference type="InterPro" id="IPR022542">
    <property type="entry name" value="FOCAD/RST1_DUF3730"/>
</dbReference>
<dbReference type="GO" id="GO:0060147">
    <property type="term" value="P:regulation of post-transcriptional gene silencing"/>
    <property type="evidence" value="ECO:0007669"/>
    <property type="project" value="InterPro"/>
</dbReference>
<dbReference type="SUPFAM" id="SSF48371">
    <property type="entry name" value="ARM repeat"/>
    <property type="match status" value="1"/>
</dbReference>
<organism evidence="3">
    <name type="scientific">Neodiprion lecontei</name>
    <name type="common">Redheaded pine sawfly</name>
    <dbReference type="NCBI Taxonomy" id="441921"/>
    <lineage>
        <taxon>Eukaryota</taxon>
        <taxon>Metazoa</taxon>
        <taxon>Ecdysozoa</taxon>
        <taxon>Arthropoda</taxon>
        <taxon>Hexapoda</taxon>
        <taxon>Insecta</taxon>
        <taxon>Pterygota</taxon>
        <taxon>Neoptera</taxon>
        <taxon>Endopterygota</taxon>
        <taxon>Hymenoptera</taxon>
        <taxon>Tenthredinoidea</taxon>
        <taxon>Diprionidae</taxon>
        <taxon>Diprioninae</taxon>
        <taxon>Neodiprion</taxon>
    </lineage>
</organism>
<keyword evidence="2" id="KW-1185">Reference proteome</keyword>
<dbReference type="InterPro" id="IPR016024">
    <property type="entry name" value="ARM-type_fold"/>
</dbReference>
<evidence type="ECO:0000259" key="1">
    <source>
        <dbReference type="Pfam" id="PF12530"/>
    </source>
</evidence>
<accession>A0A6J0BE41</accession>